<dbReference type="InterPro" id="IPR001781">
    <property type="entry name" value="Znf_LIM"/>
</dbReference>
<dbReference type="AlphaFoldDB" id="G1SUY3"/>
<evidence type="ECO:0000256" key="3">
    <source>
        <dbReference type="ARBA" id="ARBA00022723"/>
    </source>
</evidence>
<dbReference type="GO" id="GO:0005634">
    <property type="term" value="C:nucleus"/>
    <property type="evidence" value="ECO:0007669"/>
    <property type="project" value="UniProtKB-SubCell"/>
</dbReference>
<dbReference type="Bgee" id="ENSOCUG00000008330">
    <property type="expression patterns" value="Expressed in aorta and 18 other cell types or tissues"/>
</dbReference>
<keyword evidence="8" id="KW-0539">Nucleus</keyword>
<keyword evidence="4" id="KW-0677">Repeat</keyword>
<evidence type="ECO:0000256" key="12">
    <source>
        <dbReference type="SAM" id="MobiDB-lite"/>
    </source>
</evidence>
<comment type="subcellular location">
    <subcellularLocation>
        <location evidence="1">Nucleus</location>
    </subcellularLocation>
</comment>
<dbReference type="PROSITE" id="PS00478">
    <property type="entry name" value="LIM_DOMAIN_1"/>
    <property type="match status" value="1"/>
</dbReference>
<evidence type="ECO:0000256" key="10">
    <source>
        <dbReference type="ARBA" id="ARBA00044322"/>
    </source>
</evidence>
<dbReference type="GO" id="GO:0042805">
    <property type="term" value="F:actinin binding"/>
    <property type="evidence" value="ECO:0007669"/>
    <property type="project" value="TreeGrafter"/>
</dbReference>
<keyword evidence="2" id="KW-0217">Developmental protein</keyword>
<dbReference type="SMART" id="SM00132">
    <property type="entry name" value="LIM"/>
    <property type="match status" value="1"/>
</dbReference>
<evidence type="ECO:0000259" key="13">
    <source>
        <dbReference type="PROSITE" id="PS50023"/>
    </source>
</evidence>
<dbReference type="PROSITE" id="PS50023">
    <property type="entry name" value="LIM_DOMAIN_2"/>
    <property type="match status" value="1"/>
</dbReference>
<evidence type="ECO:0000256" key="11">
    <source>
        <dbReference type="PROSITE-ProRule" id="PRU00125"/>
    </source>
</evidence>
<dbReference type="SUPFAM" id="SSF57716">
    <property type="entry name" value="Glucocorticoid receptor-like (DNA-binding domain)"/>
    <property type="match status" value="3"/>
</dbReference>
<dbReference type="HOGENOM" id="CLU_054591_1_0_1"/>
<dbReference type="Pfam" id="PF00412">
    <property type="entry name" value="LIM"/>
    <property type="match status" value="1"/>
</dbReference>
<proteinExistence type="predicted"/>
<feature type="region of interest" description="Disordered" evidence="12">
    <location>
        <begin position="84"/>
        <end position="133"/>
    </location>
</feature>
<evidence type="ECO:0000256" key="1">
    <source>
        <dbReference type="ARBA" id="ARBA00004123"/>
    </source>
</evidence>
<feature type="domain" description="LIM zinc-binding" evidence="13">
    <location>
        <begin position="331"/>
        <end position="391"/>
    </location>
</feature>
<evidence type="ECO:0000256" key="2">
    <source>
        <dbReference type="ARBA" id="ARBA00022473"/>
    </source>
</evidence>
<keyword evidence="6 11" id="KW-0862">Zinc</keyword>
<keyword evidence="5" id="KW-0221">Differentiation</keyword>
<dbReference type="GO" id="GO:0008307">
    <property type="term" value="F:structural constituent of muscle"/>
    <property type="evidence" value="ECO:0007669"/>
    <property type="project" value="TreeGrafter"/>
</dbReference>
<dbReference type="Ensembl" id="ENSOCUT00000008329.3">
    <property type="protein sequence ID" value="ENSOCUP00000007197.3"/>
    <property type="gene ID" value="ENSOCUG00000008330.3"/>
</dbReference>
<evidence type="ECO:0000256" key="7">
    <source>
        <dbReference type="ARBA" id="ARBA00023038"/>
    </source>
</evidence>
<evidence type="ECO:0000256" key="5">
    <source>
        <dbReference type="ARBA" id="ARBA00022782"/>
    </source>
</evidence>
<feature type="compositionally biased region" description="Low complexity" evidence="12">
    <location>
        <begin position="112"/>
        <end position="131"/>
    </location>
</feature>
<evidence type="ECO:0000313" key="15">
    <source>
        <dbReference type="Proteomes" id="UP000001811"/>
    </source>
</evidence>
<name>G1SUY3_RABIT</name>
<dbReference type="EMBL" id="AAGW02034835">
    <property type="status" value="NOT_ANNOTATED_CDS"/>
    <property type="molecule type" value="Genomic_DNA"/>
</dbReference>
<evidence type="ECO:0000256" key="9">
    <source>
        <dbReference type="ARBA" id="ARBA00044161"/>
    </source>
</evidence>
<accession>G1SUY3</accession>
<protein>
    <recommendedName>
        <fullName evidence="9">Cysteine and glycine-rich protein 2</fullName>
    </recommendedName>
    <alternativeName>
        <fullName evidence="10">Cysteine-rich protein 2</fullName>
    </alternativeName>
</protein>
<reference evidence="14" key="2">
    <citation type="submission" date="2025-08" db="UniProtKB">
        <authorList>
            <consortium name="Ensembl"/>
        </authorList>
    </citation>
    <scope>IDENTIFICATION</scope>
    <source>
        <strain evidence="14">Thorbecke</strain>
    </source>
</reference>
<evidence type="ECO:0000313" key="14">
    <source>
        <dbReference type="Ensembl" id="ENSOCUP00000007197.3"/>
    </source>
</evidence>
<feature type="compositionally biased region" description="Basic and acidic residues" evidence="12">
    <location>
        <begin position="88"/>
        <end position="97"/>
    </location>
</feature>
<dbReference type="STRING" id="9986.ENSOCUP00000007197"/>
<keyword evidence="7 11" id="KW-0440">LIM domain</keyword>
<dbReference type="GeneTree" id="ENSGT00940000154980"/>
<feature type="region of interest" description="Disordered" evidence="12">
    <location>
        <begin position="187"/>
        <end position="206"/>
    </location>
</feature>
<dbReference type="FunFam" id="2.10.110.10:FF:000140">
    <property type="entry name" value="Cysteine and glycine-rich protein 1"/>
    <property type="match status" value="1"/>
</dbReference>
<dbReference type="GO" id="GO:0030018">
    <property type="term" value="C:Z disc"/>
    <property type="evidence" value="ECO:0007669"/>
    <property type="project" value="TreeGrafter"/>
</dbReference>
<dbReference type="PANTHER" id="PTHR24215:SF3">
    <property type="entry name" value="CYSTEINE AND GLYCINE-RICH PROTEIN 2"/>
    <property type="match status" value="1"/>
</dbReference>
<keyword evidence="3 11" id="KW-0479">Metal-binding</keyword>
<dbReference type="Proteomes" id="UP000001811">
    <property type="component" value="Chromosome 4"/>
</dbReference>
<dbReference type="PANTHER" id="PTHR24215">
    <property type="entry name" value="RHO-GTPASE-ACTIVATING PROTEIN LRG1"/>
    <property type="match status" value="1"/>
</dbReference>
<reference evidence="14 15" key="1">
    <citation type="journal article" date="2011" name="Nature">
        <title>A high-resolution map of human evolutionary constraint using 29 mammals.</title>
        <authorList>
            <person name="Lindblad-Toh K."/>
            <person name="Garber M."/>
            <person name="Zuk O."/>
            <person name="Lin M.F."/>
            <person name="Parker B.J."/>
            <person name="Washietl S."/>
            <person name="Kheradpour P."/>
            <person name="Ernst J."/>
            <person name="Jordan G."/>
            <person name="Mauceli E."/>
            <person name="Ward L.D."/>
            <person name="Lowe C.B."/>
            <person name="Holloway A.K."/>
            <person name="Clamp M."/>
            <person name="Gnerre S."/>
            <person name="Alfoldi J."/>
            <person name="Beal K."/>
            <person name="Chang J."/>
            <person name="Clawson H."/>
            <person name="Cuff J."/>
            <person name="Di Palma F."/>
            <person name="Fitzgerald S."/>
            <person name="Flicek P."/>
            <person name="Guttman M."/>
            <person name="Hubisz M.J."/>
            <person name="Jaffe D.B."/>
            <person name="Jungreis I."/>
            <person name="Kent W.J."/>
            <person name="Kostka D."/>
            <person name="Lara M."/>
            <person name="Martins A.L."/>
            <person name="Massingham T."/>
            <person name="Moltke I."/>
            <person name="Raney B.J."/>
            <person name="Rasmussen M.D."/>
            <person name="Robinson J."/>
            <person name="Stark A."/>
            <person name="Vilella A.J."/>
            <person name="Wen J."/>
            <person name="Xie X."/>
            <person name="Zody M.C."/>
            <person name="Baldwin J."/>
            <person name="Bloom T."/>
            <person name="Chin C.W."/>
            <person name="Heiman D."/>
            <person name="Nicol R."/>
            <person name="Nusbaum C."/>
            <person name="Young S."/>
            <person name="Wilkinson J."/>
            <person name="Worley K.C."/>
            <person name="Kovar C.L."/>
            <person name="Muzny D.M."/>
            <person name="Gibbs R.A."/>
            <person name="Cree A."/>
            <person name="Dihn H.H."/>
            <person name="Fowler G."/>
            <person name="Jhangiani S."/>
            <person name="Joshi V."/>
            <person name="Lee S."/>
            <person name="Lewis L.R."/>
            <person name="Nazareth L.V."/>
            <person name="Okwuonu G."/>
            <person name="Santibanez J."/>
            <person name="Warren W.C."/>
            <person name="Mardis E.R."/>
            <person name="Weinstock G.M."/>
            <person name="Wilson R.K."/>
            <person name="Delehaunty K."/>
            <person name="Dooling D."/>
            <person name="Fronik C."/>
            <person name="Fulton L."/>
            <person name="Fulton B."/>
            <person name="Graves T."/>
            <person name="Minx P."/>
            <person name="Sodergren E."/>
            <person name="Birney E."/>
            <person name="Margulies E.H."/>
            <person name="Herrero J."/>
            <person name="Green E.D."/>
            <person name="Haussler D."/>
            <person name="Siepel A."/>
            <person name="Goldman N."/>
            <person name="Pollard K.S."/>
            <person name="Pedersen J.S."/>
            <person name="Lander E.S."/>
            <person name="Kellis M."/>
        </authorList>
    </citation>
    <scope>NUCLEOTIDE SEQUENCE [LARGE SCALE GENOMIC DNA]</scope>
    <source>
        <strain evidence="14 15">Thorbecke inbred</strain>
    </source>
</reference>
<dbReference type="FunFam" id="2.10.110.10:FF:000001">
    <property type="entry name" value="Cysteine and glycine-rich protein 1"/>
    <property type="match status" value="1"/>
</dbReference>
<reference evidence="14" key="3">
    <citation type="submission" date="2025-09" db="UniProtKB">
        <authorList>
            <consortium name="Ensembl"/>
        </authorList>
    </citation>
    <scope>IDENTIFICATION</scope>
    <source>
        <strain evidence="14">Thorbecke</strain>
    </source>
</reference>
<sequence>MGKARHFGKRRFPDVIYLVWKRSFALEECRRPPAWKWDQRTAVPWARPWSSVYLKGQGTREGAGNPRLAHFCGRTPPAPSLVLFPPEGKQRPPRREPLPGGGGFSRAGRCCRPASPRRWARTSSSPPTTASGICPLWSGGAQVRPAGAPPRLGARGKQQEEAGFLPFVFGPRPAAEQRAHPACVRPPHLRERVPGSAAGRGAGRRQATPTGVCLKDACTRRAGLGCSDSLRGCSRRGSAAPLAGRLRVSDLMVCRKNLDSTTVAIHDEEIYCKSCYGKKYGPKGYGYGQGAGTLNMDRGERLGIKPESVQPHRPTTNPNTSKFAQKYGGAEKCSRCGDSVYAAEKIIGAGKPWHKNCFRCAKCGKSLESTTLTEKEGEIYCKGCYAKNFGPKGFGYGQGAGALVHAQ</sequence>
<dbReference type="GO" id="GO:0060537">
    <property type="term" value="P:muscle tissue development"/>
    <property type="evidence" value="ECO:0007669"/>
    <property type="project" value="TreeGrafter"/>
</dbReference>
<gene>
    <name evidence="14" type="primary">CSRP2</name>
</gene>
<keyword evidence="15" id="KW-1185">Reference proteome</keyword>
<evidence type="ECO:0000256" key="4">
    <source>
        <dbReference type="ARBA" id="ARBA00022737"/>
    </source>
</evidence>
<dbReference type="CDD" id="cd09840">
    <property type="entry name" value="LIM2_CRP2"/>
    <property type="match status" value="1"/>
</dbReference>
<dbReference type="GO" id="GO:0045214">
    <property type="term" value="P:sarcomere organization"/>
    <property type="evidence" value="ECO:0007669"/>
    <property type="project" value="TreeGrafter"/>
</dbReference>
<evidence type="ECO:0000256" key="6">
    <source>
        <dbReference type="ARBA" id="ARBA00022833"/>
    </source>
</evidence>
<organism evidence="14 15">
    <name type="scientific">Oryctolagus cuniculus</name>
    <name type="common">Rabbit</name>
    <dbReference type="NCBI Taxonomy" id="9986"/>
    <lineage>
        <taxon>Eukaryota</taxon>
        <taxon>Metazoa</taxon>
        <taxon>Chordata</taxon>
        <taxon>Craniata</taxon>
        <taxon>Vertebrata</taxon>
        <taxon>Euteleostomi</taxon>
        <taxon>Mammalia</taxon>
        <taxon>Eutheria</taxon>
        <taxon>Euarchontoglires</taxon>
        <taxon>Glires</taxon>
        <taxon>Lagomorpha</taxon>
        <taxon>Leporidae</taxon>
        <taxon>Oryctolagus</taxon>
    </lineage>
</organism>
<evidence type="ECO:0000256" key="8">
    <source>
        <dbReference type="ARBA" id="ARBA00023242"/>
    </source>
</evidence>
<dbReference type="Gene3D" id="2.10.110.10">
    <property type="entry name" value="Cysteine Rich Protein"/>
    <property type="match status" value="2"/>
</dbReference>
<dbReference type="InParanoid" id="G1SUY3"/>
<dbReference type="GO" id="GO:0046872">
    <property type="term" value="F:metal ion binding"/>
    <property type="evidence" value="ECO:0007669"/>
    <property type="project" value="UniProtKB-KW"/>
</dbReference>
<dbReference type="eggNOG" id="KOG1700">
    <property type="taxonomic scope" value="Eukaryota"/>
</dbReference>